<dbReference type="InterPro" id="IPR011009">
    <property type="entry name" value="Kinase-like_dom_sf"/>
</dbReference>
<protein>
    <submittedName>
        <fullName evidence="1">DmxR19</fullName>
    </submittedName>
</protein>
<dbReference type="Gene3D" id="3.90.1200.10">
    <property type="match status" value="1"/>
</dbReference>
<organism evidence="1">
    <name type="scientific">Cryptosporiopsis sp. (strain 8999)</name>
    <dbReference type="NCBI Taxonomy" id="2572248"/>
    <lineage>
        <taxon>Eukaryota</taxon>
        <taxon>Fungi</taxon>
        <taxon>Dikarya</taxon>
        <taxon>Ascomycota</taxon>
        <taxon>Pezizomycotina</taxon>
        <taxon>Leotiomycetes</taxon>
        <taxon>Helotiales</taxon>
        <taxon>Dermateaceae</taxon>
        <taxon>Cryptosporiopsis</taxon>
    </lineage>
</organism>
<sequence length="431" mass="48797">MALQQAEKNQFGTQIAQELSETLYACSSLTLLSGGTANFLFRGVLAQPLQDGTKTIIIKHSKEFVSANRHFQLDVSRCVGNLFLFSSMCFNEVSADGNILTFDDIYVYQLFEVIMLNALDSFPSTAVDKFYLRTPHLYLFDQKTNTQVLEDLSGMIDMKAALESPTAPSILTQSISTDIGRSLGAWLRSFHSWASEPAQAGLQREMGENKPMRKIRYSISYGAFIDVVQKFPEIWEGCKKALEEVRDMATAEYAKNIEDKVGENWGIIHGDFWSGNSIKLSILIPNTPSPERQQLEGTNLFVIDWELAQFGRKEYDLGQMIGDLYERKHFRDANSAVWIIQGFVTGYGALSDEMAFRIAIHAGVHLICWYIRRDPTAPFTKPLKQIQDAIRIGTDFIVKGWEKDRTWFEGTFLENPYAAAHYLALAERLIN</sequence>
<proteinExistence type="predicted"/>
<reference evidence="1" key="1">
    <citation type="journal article" date="2019" name="Chem. Sci.">
        <title>Structure revision of cryptosporioptides and determination of the genetic basis for dimeric xanthone biosynthesis in fungi.</title>
        <authorList>
            <person name="Greco C."/>
            <person name="de Mattos-Shipley K."/>
            <person name="Bailey A.M."/>
            <person name="Mulholland N.P."/>
            <person name="Vincent J.L."/>
            <person name="Willis C.L."/>
            <person name="Cox R.J."/>
            <person name="Simpson T.J."/>
        </authorList>
    </citation>
    <scope>NUCLEOTIDE SEQUENCE</scope>
    <source>
        <strain evidence="1">8999</strain>
    </source>
</reference>
<name>A0A4P8DJG2_CRYX8</name>
<dbReference type="AlphaFoldDB" id="A0A4P8DJG2"/>
<dbReference type="EMBL" id="MK182094">
    <property type="protein sequence ID" value="QCL09110.1"/>
    <property type="molecule type" value="Genomic_DNA"/>
</dbReference>
<evidence type="ECO:0000313" key="1">
    <source>
        <dbReference type="EMBL" id="QCL09110.1"/>
    </source>
</evidence>
<dbReference type="SUPFAM" id="SSF56112">
    <property type="entry name" value="Protein kinase-like (PK-like)"/>
    <property type="match status" value="1"/>
</dbReference>
<gene>
    <name evidence="1" type="primary">dmxR19</name>
</gene>
<accession>A0A4P8DJG2</accession>